<reference evidence="5" key="1">
    <citation type="journal article" date="2018" name="DNA Res.">
        <title>Multiple hybrid de novo genome assembly of finger millet, an orphan allotetraploid crop.</title>
        <authorList>
            <person name="Hatakeyama M."/>
            <person name="Aluri S."/>
            <person name="Balachadran M.T."/>
            <person name="Sivarajan S.R."/>
            <person name="Patrignani A."/>
            <person name="Gruter S."/>
            <person name="Poveda L."/>
            <person name="Shimizu-Inatsugi R."/>
            <person name="Baeten J."/>
            <person name="Francoijs K.J."/>
            <person name="Nataraja K.N."/>
            <person name="Reddy Y.A.N."/>
            <person name="Phadnis S."/>
            <person name="Ravikumar R.L."/>
            <person name="Schlapbach R."/>
            <person name="Sreeman S.M."/>
            <person name="Shimizu K.K."/>
        </authorList>
    </citation>
    <scope>NUCLEOTIDE SEQUENCE</scope>
</reference>
<dbReference type="PANTHER" id="PTHR45613">
    <property type="entry name" value="PENTATRICOPEPTIDE REPEAT-CONTAINING PROTEIN"/>
    <property type="match status" value="1"/>
</dbReference>
<keyword evidence="6" id="KW-1185">Reference proteome</keyword>
<dbReference type="PROSITE" id="PS51375">
    <property type="entry name" value="PPR"/>
    <property type="match status" value="5"/>
</dbReference>
<feature type="repeat" description="PPR" evidence="3">
    <location>
        <begin position="199"/>
        <end position="233"/>
    </location>
</feature>
<evidence type="ECO:0000256" key="1">
    <source>
        <dbReference type="ARBA" id="ARBA00022737"/>
    </source>
</evidence>
<name>A0AAV5FCJ7_ELECO</name>
<feature type="region of interest" description="Disordered" evidence="4">
    <location>
        <begin position="249"/>
        <end position="268"/>
    </location>
</feature>
<keyword evidence="1" id="KW-0677">Repeat</keyword>
<dbReference type="Gene3D" id="1.25.40.10">
    <property type="entry name" value="Tetratricopeptide repeat domain"/>
    <property type="match status" value="2"/>
</dbReference>
<dbReference type="Pfam" id="PF12854">
    <property type="entry name" value="PPR_1"/>
    <property type="match status" value="2"/>
</dbReference>
<dbReference type="Pfam" id="PF13041">
    <property type="entry name" value="PPR_2"/>
    <property type="match status" value="2"/>
</dbReference>
<feature type="repeat" description="PPR" evidence="3">
    <location>
        <begin position="58"/>
        <end position="93"/>
    </location>
</feature>
<accession>A0AAV5FCJ7</accession>
<evidence type="ECO:0008006" key="7">
    <source>
        <dbReference type="Google" id="ProtNLM"/>
    </source>
</evidence>
<gene>
    <name evidence="5" type="primary">gb22000</name>
    <name evidence="5" type="ORF">PR202_gb22000</name>
</gene>
<dbReference type="AlphaFoldDB" id="A0AAV5FCJ7"/>
<evidence type="ECO:0000256" key="2">
    <source>
        <dbReference type="ARBA" id="ARBA00022946"/>
    </source>
</evidence>
<dbReference type="Proteomes" id="UP001054889">
    <property type="component" value="Unassembled WGS sequence"/>
</dbReference>
<dbReference type="EMBL" id="BQKI01000084">
    <property type="protein sequence ID" value="GJN33403.1"/>
    <property type="molecule type" value="Genomic_DNA"/>
</dbReference>
<dbReference type="Pfam" id="PF01535">
    <property type="entry name" value="PPR"/>
    <property type="match status" value="1"/>
</dbReference>
<reference evidence="5" key="2">
    <citation type="submission" date="2021-12" db="EMBL/GenBank/DDBJ databases">
        <title>Resequencing data analysis of finger millet.</title>
        <authorList>
            <person name="Hatakeyama M."/>
            <person name="Aluri S."/>
            <person name="Balachadran M.T."/>
            <person name="Sivarajan S.R."/>
            <person name="Poveda L."/>
            <person name="Shimizu-Inatsugi R."/>
            <person name="Schlapbach R."/>
            <person name="Sreeman S.M."/>
            <person name="Shimizu K.K."/>
        </authorList>
    </citation>
    <scope>NUCLEOTIDE SEQUENCE</scope>
</reference>
<evidence type="ECO:0000256" key="4">
    <source>
        <dbReference type="SAM" id="MobiDB-lite"/>
    </source>
</evidence>
<dbReference type="NCBIfam" id="TIGR00756">
    <property type="entry name" value="PPR"/>
    <property type="match status" value="6"/>
</dbReference>
<evidence type="ECO:0000313" key="6">
    <source>
        <dbReference type="Proteomes" id="UP001054889"/>
    </source>
</evidence>
<keyword evidence="2" id="KW-0809">Transit peptide</keyword>
<evidence type="ECO:0000256" key="3">
    <source>
        <dbReference type="PROSITE-ProRule" id="PRU00708"/>
    </source>
</evidence>
<organism evidence="5 6">
    <name type="scientific">Eleusine coracana subsp. coracana</name>
    <dbReference type="NCBI Taxonomy" id="191504"/>
    <lineage>
        <taxon>Eukaryota</taxon>
        <taxon>Viridiplantae</taxon>
        <taxon>Streptophyta</taxon>
        <taxon>Embryophyta</taxon>
        <taxon>Tracheophyta</taxon>
        <taxon>Spermatophyta</taxon>
        <taxon>Magnoliopsida</taxon>
        <taxon>Liliopsida</taxon>
        <taxon>Poales</taxon>
        <taxon>Poaceae</taxon>
        <taxon>PACMAD clade</taxon>
        <taxon>Chloridoideae</taxon>
        <taxon>Cynodonteae</taxon>
        <taxon>Eleusininae</taxon>
        <taxon>Eleusine</taxon>
    </lineage>
</organism>
<comment type="caution">
    <text evidence="5">The sequence shown here is derived from an EMBL/GenBank/DDBJ whole genome shotgun (WGS) entry which is preliminary data.</text>
</comment>
<dbReference type="InterPro" id="IPR002885">
    <property type="entry name" value="PPR_rpt"/>
</dbReference>
<sequence>MDNPSEQLAVLMSMLQAGCKPDVITMNTVIHGFSKAGRSHEARRILDDMLSGKFCAPDVVTFTTLISGYLEAGDHAEALDVLHTLMPRRRCSPTVVTYNCVLKGLFGLQQVDTAMQIFEEMKANNVAADSVTYTLVIKVLCDAGRLEKAKAFWDDVVWPSGIHDDYVYSAIFRGLCKQGKLEQACDFLYELVDSGISPGLVCYNILIDTACKEGSKKLAYQLVKEMRRNGLTPDAVTWRIIGKLHHCEKEEPEQRHHLPNSDVAQSSADDRVEPFISKESETPLLSSSKHLHETNENRNKVKMKGDVCAEGEFGCSTEMTEESLDKYEPAKEQEDHMMDNSRYGIADGVTQEDSLTKPCKQSIIREPLSEVARKVFGLL</sequence>
<proteinExistence type="predicted"/>
<dbReference type="InterPro" id="IPR011990">
    <property type="entry name" value="TPR-like_helical_dom_sf"/>
</dbReference>
<dbReference type="PANTHER" id="PTHR45613:SF9">
    <property type="entry name" value="MITOCHONDRIAL GROUP I INTRON SPLICING FACTOR CCM1"/>
    <property type="match status" value="1"/>
</dbReference>
<protein>
    <recommendedName>
        <fullName evidence="7">Pentatricopeptide repeat-containing protein</fullName>
    </recommendedName>
</protein>
<evidence type="ECO:0000313" key="5">
    <source>
        <dbReference type="EMBL" id="GJN33403.1"/>
    </source>
</evidence>
<feature type="repeat" description="PPR" evidence="3">
    <location>
        <begin position="22"/>
        <end position="56"/>
    </location>
</feature>
<feature type="repeat" description="PPR" evidence="3">
    <location>
        <begin position="94"/>
        <end position="128"/>
    </location>
</feature>
<feature type="repeat" description="PPR" evidence="3">
    <location>
        <begin position="164"/>
        <end position="198"/>
    </location>
</feature>